<keyword evidence="2" id="KW-1185">Reference proteome</keyword>
<dbReference type="PANTHER" id="PTHR32046">
    <property type="entry name" value="G DOMAIN-CONTAINING PROTEIN"/>
    <property type="match status" value="1"/>
</dbReference>
<gene>
    <name evidence="1" type="ORF">ONB1V03_LOCUS17555</name>
</gene>
<organism evidence="1">
    <name type="scientific">Oppiella nova</name>
    <dbReference type="NCBI Taxonomy" id="334625"/>
    <lineage>
        <taxon>Eukaryota</taxon>
        <taxon>Metazoa</taxon>
        <taxon>Ecdysozoa</taxon>
        <taxon>Arthropoda</taxon>
        <taxon>Chelicerata</taxon>
        <taxon>Arachnida</taxon>
        <taxon>Acari</taxon>
        <taxon>Acariformes</taxon>
        <taxon>Sarcoptiformes</taxon>
        <taxon>Oribatida</taxon>
        <taxon>Brachypylina</taxon>
        <taxon>Oppioidea</taxon>
        <taxon>Oppiidae</taxon>
        <taxon>Oppiella</taxon>
    </lineage>
</organism>
<dbReference type="AlphaFoldDB" id="A0A7R9MJJ4"/>
<dbReference type="SUPFAM" id="SSF52540">
    <property type="entry name" value="P-loop containing nucleoside triphosphate hydrolases"/>
    <property type="match status" value="2"/>
</dbReference>
<dbReference type="EMBL" id="OC936887">
    <property type="protein sequence ID" value="CAD7660993.1"/>
    <property type="molecule type" value="Genomic_DNA"/>
</dbReference>
<dbReference type="OrthoDB" id="6511348at2759"/>
<reference evidence="1" key="1">
    <citation type="submission" date="2020-11" db="EMBL/GenBank/DDBJ databases">
        <authorList>
            <person name="Tran Van P."/>
        </authorList>
    </citation>
    <scope>NUCLEOTIDE SEQUENCE</scope>
</reference>
<dbReference type="InterPro" id="IPR025662">
    <property type="entry name" value="Sigma_54_int_dom_ATP-bd_1"/>
</dbReference>
<proteinExistence type="predicted"/>
<dbReference type="Gene3D" id="3.40.50.300">
    <property type="entry name" value="P-loop containing nucleotide triphosphate hydrolases"/>
    <property type="match status" value="2"/>
</dbReference>
<dbReference type="InterPro" id="IPR027417">
    <property type="entry name" value="P-loop_NTPase"/>
</dbReference>
<evidence type="ECO:0008006" key="3">
    <source>
        <dbReference type="Google" id="ProtNLM"/>
    </source>
</evidence>
<sequence>MNSKLNLNILLLGESGVGKTTFINALANYLSYKNFYDGTEQPICVLPESLNLFDHDTYEVENVKLGSTSIQDTIESKNKLDQALKCHNFSINDFELNMINTPDIDDDWDEKNVKSLLEFISDYQEINAICVLIKPNNTQVDLIFKNCLLQLLSHLNKSAVDNILFLFTNADTPGNSATILISELSRVRVNTPDIDIKHNKQTIYCVNYEPFTYAVAAASPNNMELTKDVKVDQAIKWKRSYAECKRLLDYITTLSKLIVEGTKKQETPQNDQIKHGDKQKDITLLLLGESGVGKSTFINAFVNYINYETMDEARDGQLKCLLNEKFSLMDPDTYELKTIVLQATNSNKTSNSPKCYKYSTDKVKLDIIDTPDIDETDDVDKSHTNMRNKSGAKRVVNRCIKVTMG</sequence>
<evidence type="ECO:0000313" key="1">
    <source>
        <dbReference type="EMBL" id="CAD7660993.1"/>
    </source>
</evidence>
<accession>A0A7R9MJJ4</accession>
<dbReference type="PANTHER" id="PTHR32046:SF11">
    <property type="entry name" value="IMMUNE-ASSOCIATED NUCLEOTIDE-BINDING PROTEIN 10-LIKE"/>
    <property type="match status" value="1"/>
</dbReference>
<protein>
    <recommendedName>
        <fullName evidence="3">G domain-containing protein</fullName>
    </recommendedName>
</protein>
<dbReference type="EMBL" id="CAJPVJ010022062">
    <property type="protein sequence ID" value="CAG2178129.1"/>
    <property type="molecule type" value="Genomic_DNA"/>
</dbReference>
<name>A0A7R9MJJ4_9ACAR</name>
<dbReference type="Proteomes" id="UP000728032">
    <property type="component" value="Unassembled WGS sequence"/>
</dbReference>
<dbReference type="PROSITE" id="PS00675">
    <property type="entry name" value="SIGMA54_INTERACT_1"/>
    <property type="match status" value="2"/>
</dbReference>
<evidence type="ECO:0000313" key="2">
    <source>
        <dbReference type="Proteomes" id="UP000728032"/>
    </source>
</evidence>